<gene>
    <name evidence="1" type="ORF">FPD38_02430</name>
</gene>
<reference evidence="1 2" key="1">
    <citation type="submission" date="2019-07" db="EMBL/GenBank/DDBJ databases">
        <title>Rapid identification of Enteric Bacteria from Whole Genome Sequences (WGS) using Average Nucleotide Identity (ANI).</title>
        <authorList>
            <person name="Lane C."/>
        </authorList>
    </citation>
    <scope>NUCLEOTIDE SEQUENCE [LARGE SCALE GENOMIC DNA]</scope>
    <source>
        <strain evidence="1 2">2016D-0084</strain>
    </source>
</reference>
<dbReference type="SUPFAM" id="SSF53271">
    <property type="entry name" value="PRTase-like"/>
    <property type="match status" value="1"/>
</dbReference>
<dbReference type="RefSeq" id="WP_147555203.1">
    <property type="nucleotide sequence ID" value="NZ_VOWJ01000014.1"/>
</dbReference>
<comment type="caution">
    <text evidence="1">The sequence shown here is derived from an EMBL/GenBank/DDBJ whole genome shotgun (WGS) entry which is preliminary data.</text>
</comment>
<dbReference type="EMBL" id="VOWJ01000014">
    <property type="protein sequence ID" value="TXE89135.1"/>
    <property type="molecule type" value="Genomic_DNA"/>
</dbReference>
<dbReference type="Gene3D" id="3.40.50.2020">
    <property type="match status" value="1"/>
</dbReference>
<dbReference type="AlphaFoldDB" id="A0A5C7E615"/>
<name>A0A5C7E615_9BACT</name>
<dbReference type="InterPro" id="IPR000836">
    <property type="entry name" value="PRTase_dom"/>
</dbReference>
<protein>
    <submittedName>
        <fullName evidence="1">ComF family protein</fullName>
    </submittedName>
</protein>
<sequence>MRCYNCYKFSLTSFCAHCKEELQDYSLGVRKLEGGLKVYYFYHYDDIKHLLYAKHHFYGYFIFHALARLSFAKFRNFFNPPCFINVIALDDETYGNYSHTAILAKYLKTNFIKPMFYTLQAKSQVKYSGKSLHFRKTNKRLYELKKIPKYPVILIDDVVTTGLSLLEAKEILEKNNIEILFALVLANAKFDTL</sequence>
<evidence type="ECO:0000313" key="2">
    <source>
        <dbReference type="Proteomes" id="UP000321629"/>
    </source>
</evidence>
<dbReference type="Proteomes" id="UP000321629">
    <property type="component" value="Unassembled WGS sequence"/>
</dbReference>
<accession>A0A5C7E615</accession>
<organism evidence="1 2">
    <name type="scientific">Campylobacter volucris</name>
    <dbReference type="NCBI Taxonomy" id="1031542"/>
    <lineage>
        <taxon>Bacteria</taxon>
        <taxon>Pseudomonadati</taxon>
        <taxon>Campylobacterota</taxon>
        <taxon>Epsilonproteobacteria</taxon>
        <taxon>Campylobacterales</taxon>
        <taxon>Campylobacteraceae</taxon>
        <taxon>Campylobacter</taxon>
    </lineage>
</organism>
<evidence type="ECO:0000313" key="1">
    <source>
        <dbReference type="EMBL" id="TXE89135.1"/>
    </source>
</evidence>
<dbReference type="CDD" id="cd06223">
    <property type="entry name" value="PRTases_typeI"/>
    <property type="match status" value="1"/>
</dbReference>
<dbReference type="InterPro" id="IPR029057">
    <property type="entry name" value="PRTase-like"/>
</dbReference>
<proteinExistence type="predicted"/>